<gene>
    <name evidence="1" type="ORF">HINF_LOCUS283</name>
</gene>
<keyword evidence="2" id="KW-1185">Reference proteome</keyword>
<reference evidence="1 2" key="1">
    <citation type="submission" date="2024-07" db="EMBL/GenBank/DDBJ databases">
        <authorList>
            <person name="Akdeniz Z."/>
        </authorList>
    </citation>
    <scope>NUCLEOTIDE SEQUENCE [LARGE SCALE GENOMIC DNA]</scope>
</reference>
<organism evidence="1 2">
    <name type="scientific">Hexamita inflata</name>
    <dbReference type="NCBI Taxonomy" id="28002"/>
    <lineage>
        <taxon>Eukaryota</taxon>
        <taxon>Metamonada</taxon>
        <taxon>Diplomonadida</taxon>
        <taxon>Hexamitidae</taxon>
        <taxon>Hexamitinae</taxon>
        <taxon>Hexamita</taxon>
    </lineage>
</organism>
<sequence>MCILEIQKRFRNLSLFNIQTSRPFELLFAVQLYCVLATAWRSFCFAIHWALVHISSYLVRKQEFTAIIHSDAVVYLCGKPSKQKPMRYLLLQNAKRIQYALTRSHVWIQRGLTVETTHCPHVFATALLSRRSPNLCSSLKYSQQVCILAFQLCSGWLSAVKKRSLFGIISGRLFGAAFQERCVKNVASVFCQNTFYNEHNVHRRLAMIIILFTQRRTFGRRF</sequence>
<protein>
    <submittedName>
        <fullName evidence="1">Hypothetical_protein</fullName>
    </submittedName>
</protein>
<dbReference type="Proteomes" id="UP001642409">
    <property type="component" value="Unassembled WGS sequence"/>
</dbReference>
<comment type="caution">
    <text evidence="1">The sequence shown here is derived from an EMBL/GenBank/DDBJ whole genome shotgun (WGS) entry which is preliminary data.</text>
</comment>
<name>A0ABP1GE53_9EUKA</name>
<proteinExistence type="predicted"/>
<accession>A0ABP1GE53</accession>
<dbReference type="EMBL" id="CAXDID020000001">
    <property type="protein sequence ID" value="CAL5970343.1"/>
    <property type="molecule type" value="Genomic_DNA"/>
</dbReference>
<evidence type="ECO:0000313" key="2">
    <source>
        <dbReference type="Proteomes" id="UP001642409"/>
    </source>
</evidence>
<evidence type="ECO:0000313" key="1">
    <source>
        <dbReference type="EMBL" id="CAL5970343.1"/>
    </source>
</evidence>